<dbReference type="EMBL" id="CP020946">
    <property type="protein sequence ID" value="ASD63897.1"/>
    <property type="molecule type" value="Genomic_DNA"/>
</dbReference>
<feature type="chain" id="PRO_5012396401" evidence="1">
    <location>
        <begin position="19"/>
        <end position="86"/>
    </location>
</feature>
<dbReference type="RefSeq" id="WP_088565403.1">
    <property type="nucleotide sequence ID" value="NZ_CP020946.1"/>
</dbReference>
<evidence type="ECO:0000313" key="3">
    <source>
        <dbReference type="Proteomes" id="UP000197003"/>
    </source>
</evidence>
<evidence type="ECO:0000256" key="1">
    <source>
        <dbReference type="SAM" id="SignalP"/>
    </source>
</evidence>
<organism evidence="2 3">
    <name type="scientific">Bdellovibrio bacteriovorus</name>
    <dbReference type="NCBI Taxonomy" id="959"/>
    <lineage>
        <taxon>Bacteria</taxon>
        <taxon>Pseudomonadati</taxon>
        <taxon>Bdellovibrionota</taxon>
        <taxon>Bdellovibrionia</taxon>
        <taxon>Bdellovibrionales</taxon>
        <taxon>Pseudobdellovibrionaceae</taxon>
        <taxon>Bdellovibrio</taxon>
    </lineage>
</organism>
<protein>
    <submittedName>
        <fullName evidence="2">Uncharacterized protein</fullName>
    </submittedName>
</protein>
<feature type="signal peptide" evidence="1">
    <location>
        <begin position="1"/>
        <end position="18"/>
    </location>
</feature>
<dbReference type="OrthoDB" id="9847083at2"/>
<proteinExistence type="predicted"/>
<dbReference type="Proteomes" id="UP000197003">
    <property type="component" value="Chromosome"/>
</dbReference>
<dbReference type="AlphaFoldDB" id="A0A1Z3N8W6"/>
<evidence type="ECO:0000313" key="2">
    <source>
        <dbReference type="EMBL" id="ASD63897.1"/>
    </source>
</evidence>
<name>A0A1Z3N8W6_BDEBC</name>
<keyword evidence="1" id="KW-0732">Signal</keyword>
<reference evidence="2 3" key="1">
    <citation type="submission" date="2017-04" db="EMBL/GenBank/DDBJ databases">
        <title>Whole genome sequence of Bdellovibrio bacteriovorus strain SSB218315.</title>
        <authorList>
            <person name="Oyedara O."/>
            <person name="Rodriguez-Perez M.A."/>
        </authorList>
    </citation>
    <scope>NUCLEOTIDE SEQUENCE [LARGE SCALE GENOMIC DNA]</scope>
    <source>
        <strain evidence="2 3">SSB218315</strain>
    </source>
</reference>
<sequence>MKTFAVIATVLLSSVSFAKSKSCSWQVENHFRQQGYQVRLIQFQKELETGDKVYHVRTNYYGGDAASEVTTSPKCEILDVRELWSE</sequence>
<gene>
    <name evidence="2" type="ORF">B9G79_10125</name>
</gene>
<accession>A0A1Z3N8W6</accession>